<dbReference type="OrthoDB" id="9807509at2"/>
<dbReference type="SUPFAM" id="SSF109854">
    <property type="entry name" value="DinB/YfiT-like putative metalloenzymes"/>
    <property type="match status" value="1"/>
</dbReference>
<sequence length="178" mass="20052">MLLQSLRLSAAYNQWVNARLYAVCADLDEADYRRDLGAFFKSIHGTLNHVLLTDRLWLSRIGVETPVSLPLNAELYADFVQLRTQRECTDEAIQAAVGALTARDLDRDVRYVSVMTGREMRMSLWAVWVHLFNHQTHHRGQLTALLSRLGMNYGDIDLVWMPGVARIGETVVPPGAGS</sequence>
<gene>
    <name evidence="4" type="ORF">E4680_09415</name>
</gene>
<dbReference type="PANTHER" id="PTHR37302">
    <property type="entry name" value="SLR1116 PROTEIN"/>
    <property type="match status" value="1"/>
</dbReference>
<comment type="caution">
    <text evidence="4">The sequence shown here is derived from an EMBL/GenBank/DDBJ whole genome shotgun (WGS) entry which is preliminary data.</text>
</comment>
<protein>
    <submittedName>
        <fullName evidence="4">Damage-inducible protein DinB</fullName>
    </submittedName>
</protein>
<organism evidence="4 5">
    <name type="scientific">Candidatus Macondimonas diazotrophica</name>
    <dbReference type="NCBI Taxonomy" id="2305248"/>
    <lineage>
        <taxon>Bacteria</taxon>
        <taxon>Pseudomonadati</taxon>
        <taxon>Pseudomonadota</taxon>
        <taxon>Gammaproteobacteria</taxon>
        <taxon>Chromatiales</taxon>
        <taxon>Ectothiorhodospiraceae</taxon>
        <taxon>Candidatus Macondimonas</taxon>
    </lineage>
</organism>
<feature type="binding site" evidence="3">
    <location>
        <position position="49"/>
    </location>
    <ligand>
        <name>a divalent metal cation</name>
        <dbReference type="ChEBI" id="CHEBI:60240"/>
    </ligand>
</feature>
<comment type="similarity">
    <text evidence="1">Belongs to the DinB family.</text>
</comment>
<keyword evidence="5" id="KW-1185">Reference proteome</keyword>
<evidence type="ECO:0000256" key="2">
    <source>
        <dbReference type="ARBA" id="ARBA00022723"/>
    </source>
</evidence>
<dbReference type="GO" id="GO:0046872">
    <property type="term" value="F:metal ion binding"/>
    <property type="evidence" value="ECO:0007669"/>
    <property type="project" value="UniProtKB-KW"/>
</dbReference>
<dbReference type="RefSeq" id="WP_135282149.1">
    <property type="nucleotide sequence ID" value="NZ_SRIO01000011.1"/>
</dbReference>
<dbReference type="Pfam" id="PF05163">
    <property type="entry name" value="DinB"/>
    <property type="match status" value="1"/>
</dbReference>
<evidence type="ECO:0000313" key="4">
    <source>
        <dbReference type="EMBL" id="TFZ82221.1"/>
    </source>
</evidence>
<evidence type="ECO:0000256" key="3">
    <source>
        <dbReference type="PIRSR" id="PIRSR607837-1"/>
    </source>
</evidence>
<dbReference type="InterPro" id="IPR034660">
    <property type="entry name" value="DinB/YfiT-like"/>
</dbReference>
<dbReference type="PANTHER" id="PTHR37302:SF1">
    <property type="entry name" value="PROTEIN DINB"/>
    <property type="match status" value="1"/>
</dbReference>
<evidence type="ECO:0000256" key="1">
    <source>
        <dbReference type="ARBA" id="ARBA00008635"/>
    </source>
</evidence>
<dbReference type="Gene3D" id="1.20.120.450">
    <property type="entry name" value="dinb family like domain"/>
    <property type="match status" value="1"/>
</dbReference>
<feature type="binding site" evidence="3">
    <location>
        <position position="134"/>
    </location>
    <ligand>
        <name>a divalent metal cation</name>
        <dbReference type="ChEBI" id="CHEBI:60240"/>
    </ligand>
</feature>
<evidence type="ECO:0000313" key="5">
    <source>
        <dbReference type="Proteomes" id="UP000297890"/>
    </source>
</evidence>
<proteinExistence type="inferred from homology"/>
<reference evidence="4 5" key="1">
    <citation type="journal article" date="2019" name="ISME J.">
        <title>Candidatus Macondimonas diazotrophica, a novel gammaproteobacterial genus dominating crude-oil-contaminated coastal sediments.</title>
        <authorList>
            <person name="Karthikeyan S."/>
            <person name="Konstantinidis K."/>
        </authorList>
    </citation>
    <scope>NUCLEOTIDE SEQUENCE [LARGE SCALE GENOMIC DNA]</scope>
    <source>
        <strain evidence="4 5">KTK01</strain>
    </source>
</reference>
<dbReference type="EMBL" id="SRIO01000011">
    <property type="protein sequence ID" value="TFZ82221.1"/>
    <property type="molecule type" value="Genomic_DNA"/>
</dbReference>
<dbReference type="AlphaFoldDB" id="A0A4Z0F990"/>
<keyword evidence="2 3" id="KW-0479">Metal-binding</keyword>
<feature type="binding site" evidence="3">
    <location>
        <position position="138"/>
    </location>
    <ligand>
        <name>a divalent metal cation</name>
        <dbReference type="ChEBI" id="CHEBI:60240"/>
    </ligand>
</feature>
<dbReference type="InterPro" id="IPR007837">
    <property type="entry name" value="DinB"/>
</dbReference>
<accession>A0A4Z0F990</accession>
<name>A0A4Z0F990_9GAMM</name>
<dbReference type="Proteomes" id="UP000297890">
    <property type="component" value="Unassembled WGS sequence"/>
</dbReference>